<keyword evidence="4" id="KW-1185">Reference proteome</keyword>
<keyword evidence="2" id="KW-0233">DNA recombination</keyword>
<reference evidence="3 4" key="1">
    <citation type="submission" date="2020-07" db="EMBL/GenBank/DDBJ databases">
        <title>Taxonomic revisions and descriptions of new bacterial species based on genomic comparisons in the high-G+C-content subgroup of the family Alcaligenaceae.</title>
        <authorList>
            <person name="Szabo A."/>
            <person name="Felfoldi T."/>
        </authorList>
    </citation>
    <scope>NUCLEOTIDE SEQUENCE [LARGE SCALE GENOMIC DNA]</scope>
    <source>
        <strain evidence="3 4">DSM 25264</strain>
    </source>
</reference>
<dbReference type="Gene3D" id="1.10.443.10">
    <property type="entry name" value="Intergrase catalytic core"/>
    <property type="match status" value="1"/>
</dbReference>
<dbReference type="InterPro" id="IPR011010">
    <property type="entry name" value="DNA_brk_join_enz"/>
</dbReference>
<dbReference type="SUPFAM" id="SSF56349">
    <property type="entry name" value="DNA breaking-rejoining enzymes"/>
    <property type="match status" value="1"/>
</dbReference>
<evidence type="ECO:0000313" key="4">
    <source>
        <dbReference type="Proteomes" id="UP000580517"/>
    </source>
</evidence>
<sequence length="374" mass="43117">MIRKRNSENRGLPDRWRYTHKAYYYQVPPGREAQWDGRKTFRLGKTLPEAYKTWAARLDNQIGVRTIGDLLDRYALEVVPTKAVSTHEQQAIWIRQLRKVFGCMALTSMKPVLVYRYVDQRSKKKTEIITDEKTGKERKKITGGPTTALREKELLSHAFTKAVAWGYIDQHPFKGELELEGAGHRDRYIEDWEVVEVLAMASRRKKGSVLAIQAYIRIKLMTGMARSDLLRLEQGKHIKDDGIHVQRHKTAESSGKRTVYKWTPELRAAYQMALFVRPALSSFLFCNRFGEGYINEEDGKASGWDSMWQRFMARVLAETKVSESFTEHDLRAKCASDAKTLEHARALLAHADARTTEAIYRRRPEEVTPLKGIA</sequence>
<evidence type="ECO:0000256" key="1">
    <source>
        <dbReference type="ARBA" id="ARBA00023125"/>
    </source>
</evidence>
<evidence type="ECO:0000256" key="2">
    <source>
        <dbReference type="ARBA" id="ARBA00023172"/>
    </source>
</evidence>
<dbReference type="GO" id="GO:0015074">
    <property type="term" value="P:DNA integration"/>
    <property type="evidence" value="ECO:0007669"/>
    <property type="project" value="InterPro"/>
</dbReference>
<dbReference type="EMBL" id="JACCEW010000008">
    <property type="protein sequence ID" value="NYT38922.1"/>
    <property type="molecule type" value="Genomic_DNA"/>
</dbReference>
<protein>
    <submittedName>
        <fullName evidence="3">Integrase</fullName>
    </submittedName>
</protein>
<comment type="caution">
    <text evidence="3">The sequence shown here is derived from an EMBL/GenBank/DDBJ whole genome shotgun (WGS) entry which is preliminary data.</text>
</comment>
<dbReference type="InterPro" id="IPR013762">
    <property type="entry name" value="Integrase-like_cat_sf"/>
</dbReference>
<dbReference type="Proteomes" id="UP000580517">
    <property type="component" value="Unassembled WGS sequence"/>
</dbReference>
<keyword evidence="1" id="KW-0238">DNA-binding</keyword>
<dbReference type="AlphaFoldDB" id="A0A853FH04"/>
<proteinExistence type="predicted"/>
<name>A0A853FH04_9BURK</name>
<organism evidence="3 4">
    <name type="scientific">Allopusillimonas soli</name>
    <dbReference type="NCBI Taxonomy" id="659016"/>
    <lineage>
        <taxon>Bacteria</taxon>
        <taxon>Pseudomonadati</taxon>
        <taxon>Pseudomonadota</taxon>
        <taxon>Betaproteobacteria</taxon>
        <taxon>Burkholderiales</taxon>
        <taxon>Alcaligenaceae</taxon>
        <taxon>Allopusillimonas</taxon>
    </lineage>
</organism>
<dbReference type="GO" id="GO:0006310">
    <property type="term" value="P:DNA recombination"/>
    <property type="evidence" value="ECO:0007669"/>
    <property type="project" value="UniProtKB-KW"/>
</dbReference>
<dbReference type="InterPro" id="IPR010998">
    <property type="entry name" value="Integrase_recombinase_N"/>
</dbReference>
<accession>A0A853FH04</accession>
<gene>
    <name evidence="3" type="ORF">H0A68_18760</name>
</gene>
<dbReference type="GO" id="GO:0003677">
    <property type="term" value="F:DNA binding"/>
    <property type="evidence" value="ECO:0007669"/>
    <property type="project" value="UniProtKB-KW"/>
</dbReference>
<evidence type="ECO:0000313" key="3">
    <source>
        <dbReference type="EMBL" id="NYT38922.1"/>
    </source>
</evidence>
<dbReference type="Gene3D" id="1.10.150.130">
    <property type="match status" value="1"/>
</dbReference>